<dbReference type="EMBL" id="SPOI01000370">
    <property type="protein sequence ID" value="TIB28035.1"/>
    <property type="molecule type" value="Genomic_DNA"/>
</dbReference>
<dbReference type="InterPro" id="IPR027531">
    <property type="entry name" value="eIF3f"/>
</dbReference>
<dbReference type="InterPro" id="IPR014710">
    <property type="entry name" value="RmlC-like_jellyroll"/>
</dbReference>
<dbReference type="Pfam" id="PF01398">
    <property type="entry name" value="JAB"/>
    <property type="match status" value="1"/>
</dbReference>
<dbReference type="InterPro" id="IPR012093">
    <property type="entry name" value="Pirin"/>
</dbReference>
<gene>
    <name evidence="8" type="ORF">E3P86_03943</name>
    <name evidence="7" type="ORF">E3P90_01106</name>
</gene>
<evidence type="ECO:0000256" key="4">
    <source>
        <dbReference type="ARBA" id="ARBA00022917"/>
    </source>
</evidence>
<dbReference type="InterPro" id="IPR011051">
    <property type="entry name" value="RmlC_Cupin_sf"/>
</dbReference>
<evidence type="ECO:0000313" key="8">
    <source>
        <dbReference type="EMBL" id="TIB28035.1"/>
    </source>
</evidence>
<sequence>MMDHFKVGKGAGFPNHPHRGQATVTLMLKGTFKHGDNQGHSGYIHEGDVQFMKAASGLIHSEMPVQDKPTDPIPEGLQLWIDLPEADKMSAPEYQELTDGQIPRAYPHGQDGNVVVKILSGESYGVSSPVRQCAGCWYFQVDLKEKGATYFQAIPSNWNTFAYIISGTAKMGNGENLAAHSTITFTKQQEQNGIEIEAKESGTSLVVVAGEPLNQKVIQYGPFVLSKEEDIYKAFEDYQLGRNGPIQQDRVIGALLGSRSGERDVDIKSSFAVPHSENEEQATVDSEHLHSMLDLHLKVNPREVVVGWYATGSSLNSYSALIQNFFTQQSTQPFNAIHITVDTNNLNFSTGVNAYMGSSLGPLPKMDNCVFQPLPVSLLVREHEKASLDALTSTPSQTIQDIPALVAAVDRLSQQIDHVLAYVNKVVSGEIQGDAVVGKSLLSAVQALSSRFDEGHLNSILDAHIQDTKAVSYLADLIRTQSDLASRLSLIV</sequence>
<dbReference type="GO" id="GO:0003743">
    <property type="term" value="F:translation initiation factor activity"/>
    <property type="evidence" value="ECO:0007669"/>
    <property type="project" value="UniProtKB-KW"/>
</dbReference>
<dbReference type="GO" id="GO:0008237">
    <property type="term" value="F:metallopeptidase activity"/>
    <property type="evidence" value="ECO:0007669"/>
    <property type="project" value="InterPro"/>
</dbReference>
<dbReference type="Pfam" id="PF05726">
    <property type="entry name" value="Pirin_C"/>
    <property type="match status" value="1"/>
</dbReference>
<evidence type="ECO:0000313" key="9">
    <source>
        <dbReference type="Proteomes" id="UP000306954"/>
    </source>
</evidence>
<proteinExistence type="inferred from homology"/>
<keyword evidence="2" id="KW-0963">Cytoplasm</keyword>
<dbReference type="CDD" id="cd02247">
    <property type="entry name" value="cupin_pirin_C"/>
    <property type="match status" value="1"/>
</dbReference>
<dbReference type="Pfam" id="PF02678">
    <property type="entry name" value="Pirin"/>
    <property type="match status" value="1"/>
</dbReference>
<dbReference type="EMBL" id="SPOF01000009">
    <property type="protein sequence ID" value="TIB14909.1"/>
    <property type="molecule type" value="Genomic_DNA"/>
</dbReference>
<dbReference type="InterPro" id="IPR008778">
    <property type="entry name" value="Pirin_C_dom"/>
</dbReference>
<dbReference type="Proteomes" id="UP000310689">
    <property type="component" value="Unassembled WGS sequence"/>
</dbReference>
<evidence type="ECO:0000313" key="10">
    <source>
        <dbReference type="Proteomes" id="UP000310689"/>
    </source>
</evidence>
<dbReference type="CDD" id="cd08064">
    <property type="entry name" value="MPN_eIF3f"/>
    <property type="match status" value="1"/>
</dbReference>
<keyword evidence="3" id="KW-0396">Initiation factor</keyword>
<evidence type="ECO:0000256" key="3">
    <source>
        <dbReference type="ARBA" id="ARBA00022540"/>
    </source>
</evidence>
<dbReference type="InterPro" id="IPR037518">
    <property type="entry name" value="MPN"/>
</dbReference>
<accession>A0A4T0L5U9</accession>
<dbReference type="PANTHER" id="PTHR13903">
    <property type="entry name" value="PIRIN-RELATED"/>
    <property type="match status" value="1"/>
</dbReference>
<dbReference type="Proteomes" id="UP000306954">
    <property type="component" value="Unassembled WGS sequence"/>
</dbReference>
<dbReference type="InterPro" id="IPR024969">
    <property type="entry name" value="EIF3F/CSN6-like_C"/>
</dbReference>
<dbReference type="PANTHER" id="PTHR13903:SF8">
    <property type="entry name" value="PIRIN"/>
    <property type="match status" value="1"/>
</dbReference>
<dbReference type="PROSITE" id="PS50249">
    <property type="entry name" value="MPN"/>
    <property type="match status" value="1"/>
</dbReference>
<feature type="domain" description="MPN" evidence="6">
    <location>
        <begin position="224"/>
        <end position="361"/>
    </location>
</feature>
<evidence type="ECO:0000256" key="5">
    <source>
        <dbReference type="RuleBase" id="RU003457"/>
    </source>
</evidence>
<dbReference type="InterPro" id="IPR000555">
    <property type="entry name" value="JAMM/MPN+_dom"/>
</dbReference>
<comment type="similarity">
    <text evidence="1 5">Belongs to the pirin family.</text>
</comment>
<dbReference type="CDD" id="cd02909">
    <property type="entry name" value="cupin_pirin_N"/>
    <property type="match status" value="1"/>
</dbReference>
<dbReference type="GO" id="GO:0031369">
    <property type="term" value="F:translation initiation factor binding"/>
    <property type="evidence" value="ECO:0007669"/>
    <property type="project" value="InterPro"/>
</dbReference>
<evidence type="ECO:0000259" key="6">
    <source>
        <dbReference type="PROSITE" id="PS50249"/>
    </source>
</evidence>
<dbReference type="OrthoDB" id="198735at2759"/>
<dbReference type="SMART" id="SM00232">
    <property type="entry name" value="JAB_MPN"/>
    <property type="match status" value="1"/>
</dbReference>
<dbReference type="SUPFAM" id="SSF51182">
    <property type="entry name" value="RmlC-like cupins"/>
    <property type="match status" value="1"/>
</dbReference>
<keyword evidence="4" id="KW-0648">Protein biosynthesis</keyword>
<dbReference type="AlphaFoldDB" id="A0A4T0L5U9"/>
<dbReference type="Gene3D" id="3.40.140.10">
    <property type="entry name" value="Cytidine Deaminase, domain 2"/>
    <property type="match status" value="1"/>
</dbReference>
<comment type="caution">
    <text evidence="8">The sequence shown here is derived from an EMBL/GenBank/DDBJ whole genome shotgun (WGS) entry which is preliminary data.</text>
</comment>
<protein>
    <recommendedName>
        <fullName evidence="6">MPN domain-containing protein</fullName>
    </recommendedName>
</protein>
<name>A0A4T0L5U9_WALIC</name>
<dbReference type="GO" id="GO:0005852">
    <property type="term" value="C:eukaryotic translation initiation factor 3 complex"/>
    <property type="evidence" value="ECO:0007669"/>
    <property type="project" value="InterPro"/>
</dbReference>
<organism evidence="8 10">
    <name type="scientific">Wallemia ichthyophaga</name>
    <dbReference type="NCBI Taxonomy" id="245174"/>
    <lineage>
        <taxon>Eukaryota</taxon>
        <taxon>Fungi</taxon>
        <taxon>Dikarya</taxon>
        <taxon>Basidiomycota</taxon>
        <taxon>Wallemiomycotina</taxon>
        <taxon>Wallemiomycetes</taxon>
        <taxon>Wallemiales</taxon>
        <taxon>Wallemiaceae</taxon>
        <taxon>Wallemia</taxon>
    </lineage>
</organism>
<evidence type="ECO:0000256" key="2">
    <source>
        <dbReference type="ARBA" id="ARBA00022490"/>
    </source>
</evidence>
<dbReference type="InterPro" id="IPR003829">
    <property type="entry name" value="Pirin_N_dom"/>
</dbReference>
<evidence type="ECO:0000313" key="7">
    <source>
        <dbReference type="EMBL" id="TIB14909.1"/>
    </source>
</evidence>
<evidence type="ECO:0000256" key="1">
    <source>
        <dbReference type="ARBA" id="ARBA00008416"/>
    </source>
</evidence>
<dbReference type="Pfam" id="PF13012">
    <property type="entry name" value="MitMem_reg"/>
    <property type="match status" value="1"/>
</dbReference>
<reference evidence="9 10" key="1">
    <citation type="submission" date="2019-03" db="EMBL/GenBank/DDBJ databases">
        <title>Sequencing 23 genomes of Wallemia ichthyophaga.</title>
        <authorList>
            <person name="Gostincar C."/>
        </authorList>
    </citation>
    <scope>NUCLEOTIDE SEQUENCE [LARGE SCALE GENOMIC DNA]</scope>
    <source>
        <strain evidence="8 10">EXF-6200</strain>
        <strain evidence="7 9">EXF-8621</strain>
    </source>
</reference>
<dbReference type="Gene3D" id="2.60.120.10">
    <property type="entry name" value="Jelly Rolls"/>
    <property type="match status" value="1"/>
</dbReference>